<evidence type="ECO:0000313" key="2">
    <source>
        <dbReference type="EMBL" id="CKR09985.1"/>
    </source>
</evidence>
<dbReference type="Proteomes" id="UP000048948">
    <property type="component" value="Unassembled WGS sequence"/>
</dbReference>
<dbReference type="EMBL" id="LWDQ01000001">
    <property type="protein sequence ID" value="OMH57868.1"/>
    <property type="molecule type" value="Genomic_DNA"/>
</dbReference>
<evidence type="ECO:0000313" key="3">
    <source>
        <dbReference type="EMBL" id="CKR39189.1"/>
    </source>
</evidence>
<reference evidence="10 20" key="4">
    <citation type="submission" date="2017-02" db="EMBL/GenBank/DDBJ databases">
        <title>Protein polymorphisms may explain contrasting epidemiological fitness of two variants of a multidrug-resistant Mycobacterium tuberculosis strain.</title>
        <authorList>
            <person name="Bigi M.M."/>
            <person name="Lopez B."/>
            <person name="Blanco F.C."/>
            <person name="Sasiain M.C."/>
            <person name="De La Barrera S."/>
            <person name="Ritacco V."/>
            <person name="Bigi F."/>
            <person name="Soria M.A."/>
        </authorList>
    </citation>
    <scope>NUCLEOTIDE SEQUENCE [LARGE SCALE GENOMIC DNA]</scope>
    <source>
        <strain evidence="10 20">6548</strain>
    </source>
</reference>
<evidence type="ECO:0000313" key="20">
    <source>
        <dbReference type="Proteomes" id="UP000189452"/>
    </source>
</evidence>
<evidence type="ECO:0000313" key="16">
    <source>
        <dbReference type="Proteomes" id="UP000048948"/>
    </source>
</evidence>
<evidence type="ECO:0000313" key="6">
    <source>
        <dbReference type="EMBL" id="CNV07309.1"/>
    </source>
</evidence>
<dbReference type="Proteomes" id="UP000044938">
    <property type="component" value="Unassembled WGS sequence"/>
</dbReference>
<dbReference type="Proteomes" id="UP000050164">
    <property type="component" value="Unassembled WGS sequence"/>
</dbReference>
<dbReference type="EMBL" id="CHKL01000121">
    <property type="protein sequence ID" value="COW07825.1"/>
    <property type="molecule type" value="Genomic_DNA"/>
</dbReference>
<evidence type="ECO:0000313" key="5">
    <source>
        <dbReference type="EMBL" id="CLV62159.1"/>
    </source>
</evidence>
<evidence type="ECO:0000313" key="1">
    <source>
        <dbReference type="EMBL" id="CFE43936.1"/>
    </source>
</evidence>
<dbReference type="EMBL" id="CNFU01000186">
    <property type="protein sequence ID" value="CKR39189.1"/>
    <property type="molecule type" value="Genomic_DNA"/>
</dbReference>
<dbReference type="Proteomes" id="UP000050139">
    <property type="component" value="Unassembled WGS sequence"/>
</dbReference>
<dbReference type="Proteomes" id="UP000048289">
    <property type="component" value="Unassembled WGS sequence"/>
</dbReference>
<evidence type="ECO:0000313" key="18">
    <source>
        <dbReference type="Proteomes" id="UP000050139"/>
    </source>
</evidence>
<protein>
    <submittedName>
        <fullName evidence="7">Uncharacterized protein</fullName>
    </submittedName>
</protein>
<dbReference type="EMBL" id="CSAJ01000089">
    <property type="protein sequence ID" value="COV83271.1"/>
    <property type="molecule type" value="Genomic_DNA"/>
</dbReference>
<evidence type="ECO:0000313" key="15">
    <source>
        <dbReference type="Proteomes" id="UP000048600"/>
    </source>
</evidence>
<reference evidence="5 18" key="1">
    <citation type="submission" date="2015-03" db="EMBL/GenBank/DDBJ databases">
        <authorList>
            <consortium name="Pathogen Informatics"/>
            <person name="Murphy D."/>
        </authorList>
    </citation>
    <scope>NUCLEOTIDE SEQUENCE</scope>
    <source>
        <strain evidence="5 18">0268S</strain>
        <strain evidence="9">N09902308</strain>
    </source>
</reference>
<evidence type="ECO:0000313" key="4">
    <source>
        <dbReference type="EMBL" id="CKS23701.1"/>
    </source>
</evidence>
<evidence type="ECO:0000313" key="7">
    <source>
        <dbReference type="EMBL" id="COV83271.1"/>
    </source>
</evidence>
<proteinExistence type="predicted"/>
<dbReference type="Proteomes" id="UP000189452">
    <property type="component" value="Chromosome"/>
</dbReference>
<evidence type="ECO:0000313" key="12">
    <source>
        <dbReference type="Proteomes" id="UP000039217"/>
    </source>
</evidence>
<sequence length="50" mass="5697">MRLPLPVTPVAAKGERTWREGVRLNGPNGVSVYRHVPWRVHKVYSSDEPT</sequence>
<name>A0A0E8W6H0_MYCTX</name>
<dbReference type="EMBL" id="CFOE01000623">
    <property type="protein sequence ID" value="CFE43936.1"/>
    <property type="molecule type" value="Genomic_DNA"/>
</dbReference>
<evidence type="ECO:0000313" key="9">
    <source>
        <dbReference type="EMBL" id="COY65792.1"/>
    </source>
</evidence>
<dbReference type="EMBL" id="CNGE01000222">
    <property type="protein sequence ID" value="CKS23701.1"/>
    <property type="molecule type" value="Genomic_DNA"/>
</dbReference>
<dbReference type="EMBL" id="CNFT01000104">
    <property type="protein sequence ID" value="CKR09985.1"/>
    <property type="molecule type" value="Genomic_DNA"/>
</dbReference>
<evidence type="ECO:0000313" key="10">
    <source>
        <dbReference type="EMBL" id="OMH57868.1"/>
    </source>
</evidence>
<evidence type="ECO:0000313" key="19">
    <source>
        <dbReference type="Proteomes" id="UP000050164"/>
    </source>
</evidence>
<dbReference type="EMBL" id="CSBK01001431">
    <property type="protein sequence ID" value="COY65792.1"/>
    <property type="molecule type" value="Genomic_DNA"/>
</dbReference>
<evidence type="ECO:0000313" key="13">
    <source>
        <dbReference type="Proteomes" id="UP000044938"/>
    </source>
</evidence>
<reference evidence="11 12" key="2">
    <citation type="submission" date="2015-03" db="EMBL/GenBank/DDBJ databases">
        <authorList>
            <consortium name="Pathogen Informatics"/>
        </authorList>
    </citation>
    <scope>NUCLEOTIDE SEQUENCE [LARGE SCALE GENOMIC DNA]</scope>
    <source>
        <strain evidence="4 16">Bir 172</strain>
        <strain evidence="2 19">Bir 185</strain>
        <strain evidence="3 17">Bir 187</strain>
        <strain evidence="6 12">D00501624</strain>
        <strain evidence="1 14">G09901357</strain>
        <strain evidence="7 13">M09401471</strain>
        <strain evidence="11">N09902308</strain>
        <strain evidence="8 15">P00601463</strain>
    </source>
</reference>
<evidence type="ECO:0000313" key="14">
    <source>
        <dbReference type="Proteomes" id="UP000048289"/>
    </source>
</evidence>
<dbReference type="Proteomes" id="UP000048600">
    <property type="component" value="Unassembled WGS sequence"/>
</dbReference>
<dbReference type="EMBL" id="COPH01000004">
    <property type="protein sequence ID" value="CLV62159.1"/>
    <property type="molecule type" value="Genomic_DNA"/>
</dbReference>
<evidence type="ECO:0000313" key="17">
    <source>
        <dbReference type="Proteomes" id="UP000049023"/>
    </source>
</evidence>
<reference evidence="10 20" key="3">
    <citation type="submission" date="2016-04" db="EMBL/GenBank/DDBJ databases">
        <authorList>
            <person name="Bigi M."/>
            <person name="Bigi F."/>
            <person name="Soria M.A."/>
        </authorList>
    </citation>
    <scope>NUCLEOTIDE SEQUENCE [LARGE SCALE GENOMIC DNA]</scope>
    <source>
        <strain evidence="10 20">6548</strain>
    </source>
</reference>
<dbReference type="AlphaFoldDB" id="A0A0E8W6H0"/>
<dbReference type="Proteomes" id="UP000039021">
    <property type="component" value="Unassembled WGS sequence"/>
</dbReference>
<organism evidence="7 13">
    <name type="scientific">Mycobacterium tuberculosis</name>
    <dbReference type="NCBI Taxonomy" id="1773"/>
    <lineage>
        <taxon>Bacteria</taxon>
        <taxon>Bacillati</taxon>
        <taxon>Actinomycetota</taxon>
        <taxon>Actinomycetes</taxon>
        <taxon>Mycobacteriales</taxon>
        <taxon>Mycobacteriaceae</taxon>
        <taxon>Mycobacterium</taxon>
        <taxon>Mycobacterium tuberculosis complex</taxon>
    </lineage>
</organism>
<accession>A0A0E8W6H0</accession>
<dbReference type="EMBL" id="CQQC01000463">
    <property type="protein sequence ID" value="CNV07309.1"/>
    <property type="molecule type" value="Genomic_DNA"/>
</dbReference>
<dbReference type="Proteomes" id="UP000039217">
    <property type="component" value="Unassembled WGS sequence"/>
</dbReference>
<dbReference type="RefSeq" id="WP_003907166.1">
    <property type="nucleotide sequence ID" value="NZ_CFNF01000002.1"/>
</dbReference>
<evidence type="ECO:0000313" key="8">
    <source>
        <dbReference type="EMBL" id="COW07825.1"/>
    </source>
</evidence>
<gene>
    <name evidence="10" type="ORF">A4S10_00015</name>
    <name evidence="6" type="ORF">ERS007661_01602</name>
    <name evidence="1" type="ORF">ERS007681_03524</name>
    <name evidence="7" type="ORF">ERS007720_01010</name>
    <name evidence="9" type="ORF">ERS007739_02939</name>
    <name evidence="8" type="ORF">ERS007741_01411</name>
    <name evidence="4" type="ORF">ERS027646_01501</name>
    <name evidence="2" type="ORF">ERS027659_00714</name>
    <name evidence="3" type="ORF">ERS027661_01195</name>
    <name evidence="5" type="ORF">ERS094118_00703</name>
</gene>
<dbReference type="Proteomes" id="UP000049023">
    <property type="component" value="Unassembled WGS sequence"/>
</dbReference>
<evidence type="ECO:0000313" key="11">
    <source>
        <dbReference type="Proteomes" id="UP000039021"/>
    </source>
</evidence>